<comment type="caution">
    <text evidence="1">The sequence shown here is derived from an EMBL/GenBank/DDBJ whole genome shotgun (WGS) entry which is preliminary data.</text>
</comment>
<evidence type="ECO:0008006" key="3">
    <source>
        <dbReference type="Google" id="ProtNLM"/>
    </source>
</evidence>
<evidence type="ECO:0000313" key="2">
    <source>
        <dbReference type="Proteomes" id="UP000546031"/>
    </source>
</evidence>
<name>A0A850HE37_9SPHN</name>
<protein>
    <recommendedName>
        <fullName evidence="3">Sulfotransferase family protein</fullName>
    </recommendedName>
</protein>
<evidence type="ECO:0000313" key="1">
    <source>
        <dbReference type="EMBL" id="NVE95725.1"/>
    </source>
</evidence>
<dbReference type="PANTHER" id="PTHR36978:SF4">
    <property type="entry name" value="P-LOOP CONTAINING NUCLEOSIDE TRIPHOSPHATE HYDROLASE PROTEIN"/>
    <property type="match status" value="1"/>
</dbReference>
<dbReference type="Pfam" id="PF17784">
    <property type="entry name" value="Sulfotransfer_4"/>
    <property type="match status" value="2"/>
</dbReference>
<dbReference type="Proteomes" id="UP000546031">
    <property type="component" value="Unassembled WGS sequence"/>
</dbReference>
<dbReference type="SUPFAM" id="SSF52540">
    <property type="entry name" value="P-loop containing nucleoside triphosphate hydrolases"/>
    <property type="match status" value="1"/>
</dbReference>
<sequence>MNAHQSKVFCIGFQKTGTTSMNKALSLLGYRVKSVFGRDLTLESLSEQYVRHGLEIAAGYDAVEDMPWPLLFRELDSRFPGSKFILTVRDTNSWFNSIADHFGTAPDVMQQLTYGADAPYPVGHETRYRGVYEAHNEIVREYFADRPSDLLQMDLATGHGWAELGSFLNRTDTPEGPFIRANSKEERESLSYRLKRKVQRMKQLLPQR</sequence>
<gene>
    <name evidence="1" type="ORF">HUO12_12530</name>
</gene>
<accession>A0A850HE37</accession>
<dbReference type="EMBL" id="JABWTA010000001">
    <property type="protein sequence ID" value="NVE95725.1"/>
    <property type="molecule type" value="Genomic_DNA"/>
</dbReference>
<proteinExistence type="predicted"/>
<organism evidence="1 2">
    <name type="scientific">Altererythrobacter lutimaris</name>
    <dbReference type="NCBI Taxonomy" id="2743979"/>
    <lineage>
        <taxon>Bacteria</taxon>
        <taxon>Pseudomonadati</taxon>
        <taxon>Pseudomonadota</taxon>
        <taxon>Alphaproteobacteria</taxon>
        <taxon>Sphingomonadales</taxon>
        <taxon>Erythrobacteraceae</taxon>
        <taxon>Altererythrobacter</taxon>
    </lineage>
</organism>
<dbReference type="PANTHER" id="PTHR36978">
    <property type="entry name" value="P-LOOP CONTAINING NUCLEOTIDE TRIPHOSPHATE HYDROLASE"/>
    <property type="match status" value="1"/>
</dbReference>
<dbReference type="AlphaFoldDB" id="A0A850HE37"/>
<dbReference type="Gene3D" id="3.40.50.300">
    <property type="entry name" value="P-loop containing nucleotide triphosphate hydrolases"/>
    <property type="match status" value="1"/>
</dbReference>
<dbReference type="InterPro" id="IPR027417">
    <property type="entry name" value="P-loop_NTPase"/>
</dbReference>
<reference evidence="1 2" key="1">
    <citation type="submission" date="2020-06" db="EMBL/GenBank/DDBJ databases">
        <title>Altererythrobacter lutimaris sp. nov., a marine bacterium isolated from a tidal flat.</title>
        <authorList>
            <person name="Kim D."/>
            <person name="Yoo Y."/>
            <person name="Kim J.-J."/>
        </authorList>
    </citation>
    <scope>NUCLEOTIDE SEQUENCE [LARGE SCALE GENOMIC DNA]</scope>
    <source>
        <strain evidence="1 2">JGD-16</strain>
    </source>
</reference>
<keyword evidence="2" id="KW-1185">Reference proteome</keyword>
<dbReference type="InterPro" id="IPR040632">
    <property type="entry name" value="Sulfotransfer_4"/>
</dbReference>